<evidence type="ECO:0000313" key="3">
    <source>
        <dbReference type="Proteomes" id="UP000009062"/>
    </source>
</evidence>
<feature type="domain" description="DDH" evidence="1">
    <location>
        <begin position="6"/>
        <end position="93"/>
    </location>
</feature>
<gene>
    <name evidence="2" type="ordered locus">Pogu_1478</name>
</gene>
<dbReference type="EMBL" id="CP003316">
    <property type="protein sequence ID" value="AFA39505.1"/>
    <property type="molecule type" value="Genomic_DNA"/>
</dbReference>
<keyword evidence="2" id="KW-0378">Hydrolase</keyword>
<evidence type="ECO:0000313" key="2">
    <source>
        <dbReference type="EMBL" id="AFA39505.1"/>
    </source>
</evidence>
<keyword evidence="3" id="KW-1185">Reference proteome</keyword>
<dbReference type="HOGENOM" id="CLU_2127935_0_0_2"/>
<dbReference type="GO" id="GO:0004527">
    <property type="term" value="F:exonuclease activity"/>
    <property type="evidence" value="ECO:0007669"/>
    <property type="project" value="UniProtKB-KW"/>
</dbReference>
<evidence type="ECO:0000259" key="1">
    <source>
        <dbReference type="Pfam" id="PF01368"/>
    </source>
</evidence>
<dbReference type="PANTHER" id="PTHR42146">
    <property type="entry name" value="3',5'-CYCLIC-NUCLEOTIDE PHOSPHODIESTERASE"/>
    <property type="match status" value="1"/>
</dbReference>
<dbReference type="Gene3D" id="3.90.1640.30">
    <property type="match status" value="1"/>
</dbReference>
<reference evidence="2 3" key="1">
    <citation type="journal article" date="2012" name="Stand. Genomic Sci.">
        <title>Complete genome sequence of Pyrobaculum oguniense.</title>
        <authorList>
            <person name="Bernick D.L."/>
            <person name="Karplus K."/>
            <person name="Lui L.M."/>
            <person name="Coker J.K."/>
            <person name="Murphy J.N."/>
            <person name="Chan P.P."/>
            <person name="Cozen A.E."/>
            <person name="Lowe T.M."/>
        </authorList>
    </citation>
    <scope>NUCLEOTIDE SEQUENCE [LARGE SCALE GENOMIC DNA]</scope>
    <source>
        <strain evidence="2 3">TE7</strain>
    </source>
</reference>
<keyword evidence="2" id="KW-0540">Nuclease</keyword>
<dbReference type="InterPro" id="IPR038763">
    <property type="entry name" value="DHH_sf"/>
</dbReference>
<dbReference type="Pfam" id="PF01368">
    <property type="entry name" value="DHH"/>
    <property type="match status" value="1"/>
</dbReference>
<name>H6QAM2_PYROT</name>
<dbReference type="SUPFAM" id="SSF64182">
    <property type="entry name" value="DHH phosphoesterases"/>
    <property type="match status" value="1"/>
</dbReference>
<dbReference type="eggNOG" id="arCOG00424">
    <property type="taxonomic scope" value="Archaea"/>
</dbReference>
<keyword evidence="2" id="KW-0269">Exonuclease</keyword>
<dbReference type="AlphaFoldDB" id="H6QAM2"/>
<sequence>MDRRLTILAHGDADGVCSAALVKAALRGQYGEIQVIFTHPVDLPKDFQQYARGDVYIVDVAIDEKAAQEVQRLFRAYGGRVVYLDHHPLPVDLAGAEVVHEEAPSPRSSRTGG</sequence>
<dbReference type="InterPro" id="IPR001667">
    <property type="entry name" value="DDH_dom"/>
</dbReference>
<dbReference type="STRING" id="698757.Pogu_1478"/>
<protein>
    <submittedName>
        <fullName evidence="2">Single-stranded DNA-specific exonuclease</fullName>
    </submittedName>
</protein>
<dbReference type="InterPro" id="IPR052968">
    <property type="entry name" value="Nucleotide_metab_enz"/>
</dbReference>
<proteinExistence type="predicted"/>
<organism evidence="2 3">
    <name type="scientific">Pyrobaculum oguniense (strain DSM 13380 / JCM 10595 / TE7)</name>
    <dbReference type="NCBI Taxonomy" id="698757"/>
    <lineage>
        <taxon>Archaea</taxon>
        <taxon>Thermoproteota</taxon>
        <taxon>Thermoprotei</taxon>
        <taxon>Thermoproteales</taxon>
        <taxon>Thermoproteaceae</taxon>
        <taxon>Pyrobaculum</taxon>
    </lineage>
</organism>
<dbReference type="KEGG" id="pog:Pogu_1478"/>
<accession>H6QAM2</accession>
<dbReference type="Proteomes" id="UP000009062">
    <property type="component" value="Chromosome"/>
</dbReference>
<dbReference type="PANTHER" id="PTHR42146:SF1">
    <property type="entry name" value="OLIGORIBONUCLEASE NRNB"/>
    <property type="match status" value="1"/>
</dbReference>